<dbReference type="EMBL" id="VIFK01000359">
    <property type="protein sequence ID" value="TQE96064.1"/>
    <property type="molecule type" value="Genomic_DNA"/>
</dbReference>
<comment type="caution">
    <text evidence="1">The sequence shown here is derived from an EMBL/GenBank/DDBJ whole genome shotgun (WGS) entry which is preliminary data.</text>
</comment>
<accession>A0A540VH22</accession>
<gene>
    <name evidence="1" type="ORF">FKY71_16865</name>
</gene>
<reference evidence="1 2" key="1">
    <citation type="submission" date="2019-06" db="EMBL/GenBank/DDBJ databases">
        <title>Metagenome assembled Genome of Spiribacter salinus SL48-SHIP from the microbial mat of Salt Lake 48 (Novosibirsk region, Russia).</title>
        <authorList>
            <person name="Shipova A."/>
            <person name="Rozanov A.S."/>
            <person name="Bryanskaya A.V."/>
            <person name="Peltek S.E."/>
        </authorList>
    </citation>
    <scope>NUCLEOTIDE SEQUENCE [LARGE SCALE GENOMIC DNA]</scope>
    <source>
        <strain evidence="1">SL48-SHIP-2</strain>
    </source>
</reference>
<dbReference type="Proteomes" id="UP000315400">
    <property type="component" value="Unassembled WGS sequence"/>
</dbReference>
<evidence type="ECO:0000313" key="1">
    <source>
        <dbReference type="EMBL" id="TQE96064.1"/>
    </source>
</evidence>
<proteinExistence type="predicted"/>
<dbReference type="InterPro" id="IPR029052">
    <property type="entry name" value="Metallo-depent_PP-like"/>
</dbReference>
<organism evidence="1 2">
    <name type="scientific">Spiribacter salinus</name>
    <dbReference type="NCBI Taxonomy" id="1335746"/>
    <lineage>
        <taxon>Bacteria</taxon>
        <taxon>Pseudomonadati</taxon>
        <taxon>Pseudomonadota</taxon>
        <taxon>Gammaproteobacteria</taxon>
        <taxon>Chromatiales</taxon>
        <taxon>Ectothiorhodospiraceae</taxon>
        <taxon>Spiribacter</taxon>
    </lineage>
</organism>
<dbReference type="SUPFAM" id="SSF56300">
    <property type="entry name" value="Metallo-dependent phosphatases"/>
    <property type="match status" value="1"/>
</dbReference>
<name>A0A540VH22_9GAMM</name>
<evidence type="ECO:0000313" key="2">
    <source>
        <dbReference type="Proteomes" id="UP000315400"/>
    </source>
</evidence>
<protein>
    <submittedName>
        <fullName evidence="1">Winged helix-turn-helix domain-containing protein</fullName>
    </submittedName>
</protein>
<sequence>MTEAQQAALDLVEQHGSIKAAARATGRNVRGLQRAINRAKAAQARQGVSPEFQLNRPAPDFLKLKGLSDMRKNADGLPVWYKFSEDRERVAEMMREAVEAMREEIPAAEPIPAPVTVADSDLLNLYVLTDFHLGMLAWAEETGDDWDMRIAEDTLMAWFRYAIAHAPPAQTAYFAQIGDLLHFDGLEAVTPASGHILDADTRFAKLVRVAIRCLRRAIKMMLGKYQTVVVLMADANHDPSGSVWLREFFAALYEDEPRVVVDQNCDTYYCYEHGKTCLFFHHGHKRKPGDISKVFAGKYPEAFGRTRYRYAHMGHLHHIDVKEDQLMVVEQHRTLAGKDAYASRGGHLSERSSPVITYCKREGEVSRLTVTPNLAKRAA</sequence>
<dbReference type="AlphaFoldDB" id="A0A540VH22"/>